<feature type="signal peptide" evidence="2">
    <location>
        <begin position="1"/>
        <end position="26"/>
    </location>
</feature>
<dbReference type="InterPro" id="IPR024516">
    <property type="entry name" value="Mce_C"/>
</dbReference>
<proteinExistence type="predicted"/>
<evidence type="ECO:0000313" key="6">
    <source>
        <dbReference type="Proteomes" id="UP000003111"/>
    </source>
</evidence>
<dbReference type="PANTHER" id="PTHR33371">
    <property type="entry name" value="INTERMEMBRANE PHOSPHOLIPID TRANSPORT SYSTEM BINDING PROTEIN MLAD-RELATED"/>
    <property type="match status" value="1"/>
</dbReference>
<dbReference type="Pfam" id="PF02470">
    <property type="entry name" value="MlaD"/>
    <property type="match status" value="1"/>
</dbReference>
<dbReference type="RefSeq" id="WP_007078655.1">
    <property type="nucleotide sequence ID" value="NZ_CM001024.1"/>
</dbReference>
<dbReference type="InterPro" id="IPR003399">
    <property type="entry name" value="Mce/MlaD"/>
</dbReference>
<comment type="caution">
    <text evidence="5">The sequence shown here is derived from an EMBL/GenBank/DDBJ whole genome shotgun (WGS) entry which is preliminary data.</text>
</comment>
<evidence type="ECO:0000256" key="2">
    <source>
        <dbReference type="SAM" id="SignalP"/>
    </source>
</evidence>
<feature type="region of interest" description="Disordered" evidence="1">
    <location>
        <begin position="400"/>
        <end position="426"/>
    </location>
</feature>
<evidence type="ECO:0000256" key="1">
    <source>
        <dbReference type="SAM" id="MobiDB-lite"/>
    </source>
</evidence>
<dbReference type="InterPro" id="IPR005693">
    <property type="entry name" value="Mce"/>
</dbReference>
<dbReference type="PANTHER" id="PTHR33371:SF15">
    <property type="entry name" value="LIPOPROTEIN LPRN"/>
    <property type="match status" value="1"/>
</dbReference>
<feature type="compositionally biased region" description="Low complexity" evidence="1">
    <location>
        <begin position="405"/>
        <end position="426"/>
    </location>
</feature>
<dbReference type="GO" id="GO:0005576">
    <property type="term" value="C:extracellular region"/>
    <property type="evidence" value="ECO:0007669"/>
    <property type="project" value="TreeGrafter"/>
</dbReference>
<dbReference type="STRING" id="585531.HMPREF0063_13068"/>
<keyword evidence="6" id="KW-1185">Reference proteome</keyword>
<dbReference type="Proteomes" id="UP000003111">
    <property type="component" value="Unassembled WGS sequence"/>
</dbReference>
<feature type="domain" description="Mammalian cell entry C-terminal" evidence="4">
    <location>
        <begin position="124"/>
        <end position="300"/>
    </location>
</feature>
<evidence type="ECO:0000259" key="4">
    <source>
        <dbReference type="Pfam" id="PF11887"/>
    </source>
</evidence>
<dbReference type="InterPro" id="IPR052336">
    <property type="entry name" value="MlaD_Phospholipid_Transporter"/>
</dbReference>
<organism evidence="5 6">
    <name type="scientific">Aeromicrobium marinum DSM 15272</name>
    <dbReference type="NCBI Taxonomy" id="585531"/>
    <lineage>
        <taxon>Bacteria</taxon>
        <taxon>Bacillati</taxon>
        <taxon>Actinomycetota</taxon>
        <taxon>Actinomycetes</taxon>
        <taxon>Propionibacteriales</taxon>
        <taxon>Nocardioidaceae</taxon>
        <taxon>Aeromicrobium</taxon>
    </lineage>
</organism>
<dbReference type="EMBL" id="ACLF03000016">
    <property type="protein sequence ID" value="EFQ81866.1"/>
    <property type="molecule type" value="Genomic_DNA"/>
</dbReference>
<dbReference type="AlphaFoldDB" id="E2SGA9"/>
<sequence>MKRSTRRTLPALALGCTLALSGCGFDALDLPLPGGADVGDDPIELTIEFRDVLDLVPQSAVRVNDLAVGRVTDIELKGWTAEVTVLVNGDVELPDNAEATIRQSSLLGEKFVSLAAPVTGGTGALESGDSIPLERAGRNPEIEEVLGAASLLLNGGGLEKTNTIVRELSAALDGNEPEIKQLLQTTTEFIGQLDANKDVILTSLEKVNNLALTANDQRGAIEGALDELPEALQVLDEQRAGLVRLTTSLAALGDTATDVIRTSRDDTVANLRSLEPILRNLALAGDDLVNTLSTVATFPFPNAAVGGSLASAQAQCSNDQPLGQTPSACGGDYTNLVANIDLSVDQLFNVLGLQGLAAPGLPADLPLPGLTGEDTAGAAVAGDAPVNPLVAFIEGLAGQTDEPETAPAPTGGAATPSPTPTAEGPSFRLPGLCNLFGQCRPAASSAAGEPGLTDLLTRPVVAR</sequence>
<evidence type="ECO:0000259" key="3">
    <source>
        <dbReference type="Pfam" id="PF02470"/>
    </source>
</evidence>
<gene>
    <name evidence="5" type="ORF">HMPREF0063_13068</name>
</gene>
<evidence type="ECO:0000313" key="5">
    <source>
        <dbReference type="EMBL" id="EFQ81866.1"/>
    </source>
</evidence>
<dbReference type="HOGENOM" id="CLU_045966_2_0_11"/>
<feature type="domain" description="Mce/MlaD" evidence="3">
    <location>
        <begin position="42"/>
        <end position="115"/>
    </location>
</feature>
<dbReference type="Pfam" id="PF11887">
    <property type="entry name" value="Mce4_CUP1"/>
    <property type="match status" value="1"/>
</dbReference>
<dbReference type="NCBIfam" id="TIGR00996">
    <property type="entry name" value="Mtu_fam_mce"/>
    <property type="match status" value="1"/>
</dbReference>
<keyword evidence="2" id="KW-0732">Signal</keyword>
<dbReference type="eggNOG" id="COG1463">
    <property type="taxonomic scope" value="Bacteria"/>
</dbReference>
<feature type="chain" id="PRO_5039074581" evidence="2">
    <location>
        <begin position="27"/>
        <end position="463"/>
    </location>
</feature>
<reference evidence="5" key="1">
    <citation type="submission" date="2010-08" db="EMBL/GenBank/DDBJ databases">
        <authorList>
            <person name="Muzny D."/>
            <person name="Qin X."/>
            <person name="Buhay C."/>
            <person name="Dugan-Rocha S."/>
            <person name="Ding Y."/>
            <person name="Chen G."/>
            <person name="Hawes A."/>
            <person name="Holder M."/>
            <person name="Jhangiani S."/>
            <person name="Johnson A."/>
            <person name="Khan Z."/>
            <person name="Li Z."/>
            <person name="Liu W."/>
            <person name="Liu X."/>
            <person name="Perez L."/>
            <person name="Shen H."/>
            <person name="Wang Q."/>
            <person name="Watt J."/>
            <person name="Xi L."/>
            <person name="Xin Y."/>
            <person name="Zhou J."/>
            <person name="Deng J."/>
            <person name="Jiang H."/>
            <person name="Liu Y."/>
            <person name="Qu J."/>
            <person name="Song X.-Z."/>
            <person name="Zhang L."/>
            <person name="Villasana D."/>
            <person name="Johnson A."/>
            <person name="Liu J."/>
            <person name="Liyanage D."/>
            <person name="Lorensuhewa L."/>
            <person name="Robinson T."/>
            <person name="Song A."/>
            <person name="Song B.-B."/>
            <person name="Dinh H."/>
            <person name="Thornton R."/>
            <person name="Coyle M."/>
            <person name="Francisco L."/>
            <person name="Jackson L."/>
            <person name="Javaid M."/>
            <person name="Korchina V."/>
            <person name="Kovar C."/>
            <person name="Mata R."/>
            <person name="Mathew T."/>
            <person name="Ngo R."/>
            <person name="Nguyen L."/>
            <person name="Nguyen N."/>
            <person name="Okwuonu G."/>
            <person name="Ongeri F."/>
            <person name="Pham C."/>
            <person name="Simmons D."/>
            <person name="Wilczek-Boney K."/>
            <person name="Hale W."/>
            <person name="Jakkamsetti A."/>
            <person name="Pham P."/>
            <person name="Ruth R."/>
            <person name="San Lucas F."/>
            <person name="Warren J."/>
            <person name="Zhang J."/>
            <person name="Zhao Z."/>
            <person name="Zhou C."/>
            <person name="Zhu D."/>
            <person name="Lee S."/>
            <person name="Bess C."/>
            <person name="Blankenburg K."/>
            <person name="Forbes L."/>
            <person name="Fu Q."/>
            <person name="Gubbala S."/>
            <person name="Hirani K."/>
            <person name="Jayaseelan J.C."/>
            <person name="Lara F."/>
            <person name="Munidasa M."/>
            <person name="Palculict T."/>
            <person name="Patil S."/>
            <person name="Pu L.-L."/>
            <person name="Saada N."/>
            <person name="Tang L."/>
            <person name="Weissenberger G."/>
            <person name="Zhu Y."/>
            <person name="Hemphill L."/>
            <person name="Shang Y."/>
            <person name="Youmans B."/>
            <person name="Ayvaz T."/>
            <person name="Ross M."/>
            <person name="Santibanez J."/>
            <person name="Aqrawi P."/>
            <person name="Gross S."/>
            <person name="Joshi V."/>
            <person name="Fowler G."/>
            <person name="Nazareth L."/>
            <person name="Reid J."/>
            <person name="Worley K."/>
            <person name="Petrosino J."/>
            <person name="Highlander S."/>
            <person name="Gibbs R."/>
        </authorList>
    </citation>
    <scope>NUCLEOTIDE SEQUENCE [LARGE SCALE GENOMIC DNA]</scope>
    <source>
        <strain evidence="5">DSM 15272</strain>
    </source>
</reference>
<dbReference type="PROSITE" id="PS51257">
    <property type="entry name" value="PROKAR_LIPOPROTEIN"/>
    <property type="match status" value="1"/>
</dbReference>
<protein>
    <submittedName>
        <fullName evidence="5">Virulence factor Mce family protein</fullName>
    </submittedName>
</protein>
<accession>E2SGA9</accession>
<name>E2SGA9_9ACTN</name>